<comment type="caution">
    <text evidence="4">The sequence shown here is derived from an EMBL/GenBank/DDBJ whole genome shotgun (WGS) entry which is preliminary data.</text>
</comment>
<dbReference type="InterPro" id="IPR050570">
    <property type="entry name" value="Cell_wall_metabolism_enzyme"/>
</dbReference>
<dbReference type="Gene3D" id="2.70.70.10">
    <property type="entry name" value="Glucose Permease (Domain IIA)"/>
    <property type="match status" value="1"/>
</dbReference>
<keyword evidence="5" id="KW-1185">Reference proteome</keyword>
<evidence type="ECO:0000313" key="4">
    <source>
        <dbReference type="EMBL" id="PUE64985.1"/>
    </source>
</evidence>
<evidence type="ECO:0000259" key="3">
    <source>
        <dbReference type="Pfam" id="PF01551"/>
    </source>
</evidence>
<dbReference type="EMBL" id="MUXE01000006">
    <property type="protein sequence ID" value="PUE64985.1"/>
    <property type="molecule type" value="Genomic_DNA"/>
</dbReference>
<dbReference type="CDD" id="cd12797">
    <property type="entry name" value="M23_peptidase"/>
    <property type="match status" value="1"/>
</dbReference>
<dbReference type="GO" id="GO:0004222">
    <property type="term" value="F:metalloendopeptidase activity"/>
    <property type="evidence" value="ECO:0007669"/>
    <property type="project" value="TreeGrafter"/>
</dbReference>
<keyword evidence="2" id="KW-1133">Transmembrane helix</keyword>
<dbReference type="PANTHER" id="PTHR21666">
    <property type="entry name" value="PEPTIDASE-RELATED"/>
    <property type="match status" value="1"/>
</dbReference>
<keyword evidence="2" id="KW-0472">Membrane</keyword>
<evidence type="ECO:0000256" key="1">
    <source>
        <dbReference type="ARBA" id="ARBA00022729"/>
    </source>
</evidence>
<sequence>MKFTSKNGTAFGIFIILLVLVLAIVAFLFLSPTFERVAPKVLVEKEIYWNLQKPIKINITDNNEIKSYMISFNDGQKQITLDTKVVKNEKGSLELEILPPSFDESYKPKEGTLKFDVYDASKWNFFKGNQTVVTSKLIIDRKSPIANVISNSYLLRQGGAGVIVVEVSDENLKDYYISFNDEEVFELFPFYKKNFYISIITWPVQTKEFKRVNLVAVDMAGNKTVTKVPFYIKNFVEKTDDIKVSDDFINSVSRQVLETSEMSIPNDAPEIFVKSNKELREKNIKTIKEVVKKNFSNTLITSYDIKPFLRLENAATVAGFGERRSYFYNDQKIDEEWHLGNDWASVKRAPIKTFNDGKVIFKDYLGIYGNAIILDHGLGIASLYAHTSSANVELNDEVKAGQQIANTGATGAVFGDHLHFGMLVQGIEVNPNEWLDFTWMKTNVTKTIEDSIKIINGSTK</sequence>
<dbReference type="SUPFAM" id="SSF51261">
    <property type="entry name" value="Duplicated hybrid motif"/>
    <property type="match status" value="1"/>
</dbReference>
<evidence type="ECO:0000313" key="5">
    <source>
        <dbReference type="Proteomes" id="UP000251135"/>
    </source>
</evidence>
<accession>A0A363D0X3</accession>
<dbReference type="OrthoDB" id="9765786at2"/>
<feature type="domain" description="M23ase beta-sheet core" evidence="3">
    <location>
        <begin position="338"/>
        <end position="431"/>
    </location>
</feature>
<keyword evidence="2" id="KW-0812">Transmembrane</keyword>
<dbReference type="RefSeq" id="WP_108558686.1">
    <property type="nucleotide sequence ID" value="NZ_MUXE01000006.1"/>
</dbReference>
<dbReference type="Proteomes" id="UP000251135">
    <property type="component" value="Unassembled WGS sequence"/>
</dbReference>
<protein>
    <submittedName>
        <fullName evidence="4">Peptidase M24</fullName>
    </submittedName>
</protein>
<feature type="transmembrane region" description="Helical" evidence="2">
    <location>
        <begin position="12"/>
        <end position="30"/>
    </location>
</feature>
<keyword evidence="1" id="KW-0732">Signal</keyword>
<reference evidence="4 5" key="1">
    <citation type="submission" date="2017-02" db="EMBL/GenBank/DDBJ databases">
        <title>Arcobacter caeni sp. nov, a new Arcobacter species isolated from reclaimed water.</title>
        <authorList>
            <person name="Figueras M.J."/>
            <person name="Perez-Cataluna A."/>
            <person name="Salas-Masso N."/>
        </authorList>
    </citation>
    <scope>NUCLEOTIDE SEQUENCE [LARGE SCALE GENOMIC DNA]</scope>
    <source>
        <strain evidence="4 5">RW17-10</strain>
    </source>
</reference>
<organism evidence="4 5">
    <name type="scientific">Arcobacter caeni</name>
    <dbReference type="NCBI Taxonomy" id="1912877"/>
    <lineage>
        <taxon>Bacteria</taxon>
        <taxon>Pseudomonadati</taxon>
        <taxon>Campylobacterota</taxon>
        <taxon>Epsilonproteobacteria</taxon>
        <taxon>Campylobacterales</taxon>
        <taxon>Arcobacteraceae</taxon>
        <taxon>Arcobacter</taxon>
    </lineage>
</organism>
<evidence type="ECO:0000256" key="2">
    <source>
        <dbReference type="SAM" id="Phobius"/>
    </source>
</evidence>
<dbReference type="Pfam" id="PF01551">
    <property type="entry name" value="Peptidase_M23"/>
    <property type="match status" value="1"/>
</dbReference>
<gene>
    <name evidence="4" type="ORF">B0174_05625</name>
</gene>
<proteinExistence type="predicted"/>
<dbReference type="InterPro" id="IPR016047">
    <property type="entry name" value="M23ase_b-sheet_dom"/>
</dbReference>
<dbReference type="PANTHER" id="PTHR21666:SF289">
    <property type="entry name" value="L-ALA--D-GLU ENDOPEPTIDASE"/>
    <property type="match status" value="1"/>
</dbReference>
<name>A0A363D0X3_9BACT</name>
<dbReference type="InterPro" id="IPR011055">
    <property type="entry name" value="Dup_hybrid_motif"/>
</dbReference>
<dbReference type="AlphaFoldDB" id="A0A363D0X3"/>